<evidence type="ECO:0000256" key="3">
    <source>
        <dbReference type="SAM" id="MobiDB-lite"/>
    </source>
</evidence>
<gene>
    <name evidence="5" type="ORF">PHPALM_6092</name>
</gene>
<proteinExistence type="predicted"/>
<name>A0A2P4YFS4_9STRA</name>
<evidence type="ECO:0000313" key="6">
    <source>
        <dbReference type="Proteomes" id="UP000237271"/>
    </source>
</evidence>
<evidence type="ECO:0000256" key="1">
    <source>
        <dbReference type="ARBA" id="ARBA00001968"/>
    </source>
</evidence>
<evidence type="ECO:0000256" key="2">
    <source>
        <dbReference type="ARBA" id="ARBA00022723"/>
    </source>
</evidence>
<dbReference type="Pfam" id="PF13359">
    <property type="entry name" value="DDE_Tnp_4"/>
    <property type="match status" value="1"/>
</dbReference>
<evidence type="ECO:0000313" key="5">
    <source>
        <dbReference type="EMBL" id="POM76641.1"/>
    </source>
</evidence>
<protein>
    <recommendedName>
        <fullName evidence="4">DDE Tnp4 domain-containing protein</fullName>
    </recommendedName>
</protein>
<dbReference type="Proteomes" id="UP000237271">
    <property type="component" value="Unassembled WGS sequence"/>
</dbReference>
<keyword evidence="2" id="KW-0479">Metal-binding</keyword>
<evidence type="ECO:0000259" key="4">
    <source>
        <dbReference type="Pfam" id="PF13359"/>
    </source>
</evidence>
<feature type="domain" description="DDE Tnp4" evidence="4">
    <location>
        <begin position="50"/>
        <end position="218"/>
    </location>
</feature>
<dbReference type="AlphaFoldDB" id="A0A2P4YFS4"/>
<dbReference type="OrthoDB" id="164601at2759"/>
<comment type="cofactor">
    <cofactor evidence="1">
        <name>a divalent metal cation</name>
        <dbReference type="ChEBI" id="CHEBI:60240"/>
    </cofactor>
</comment>
<dbReference type="EMBL" id="NCKW01003408">
    <property type="protein sequence ID" value="POM76641.1"/>
    <property type="molecule type" value="Genomic_DNA"/>
</dbReference>
<keyword evidence="6" id="KW-1185">Reference proteome</keyword>
<dbReference type="InterPro" id="IPR027806">
    <property type="entry name" value="HARBI1_dom"/>
</dbReference>
<feature type="non-terminal residue" evidence="5">
    <location>
        <position position="1"/>
    </location>
</feature>
<sequence>YKLFTVIQPILSEKFVKRVTMTEQHEHGRTFRNYPCALYATDVKFQPAYRPSGRFAEQKTYFSGKHKMYGYKLECSVAYPGVAIDLSPHEPGSKSDLTMFLDRKAVHMDMLQKTMEELEIEDNGEGGAQHPLQWGVLIDKGYQGSEGSIRTIQPKRKPCGSELSHQDVARNRLVSSDRVLVENFFGRVCMLWKAMYVTYKWNETRFDMIASLCFALTNYHVSYMPLRSEDSTHYRSVLARYQSMADEAKEKLARSQKAYRTRRDERLATPAVRSLSTRHTRSAFQRPAPYHRPAQEDEETQLSQAF</sequence>
<feature type="region of interest" description="Disordered" evidence="3">
    <location>
        <begin position="256"/>
        <end position="306"/>
    </location>
</feature>
<accession>A0A2P4YFS4</accession>
<reference evidence="5 6" key="1">
    <citation type="journal article" date="2017" name="Genome Biol. Evol.">
        <title>Phytophthora megakarya and P. palmivora, closely related causal agents of cacao black pod rot, underwent increases in genome sizes and gene numbers by different mechanisms.</title>
        <authorList>
            <person name="Ali S.S."/>
            <person name="Shao J."/>
            <person name="Lary D.J."/>
            <person name="Kronmiller B."/>
            <person name="Shen D."/>
            <person name="Strem M.D."/>
            <person name="Amoako-Attah I."/>
            <person name="Akrofi A.Y."/>
            <person name="Begoude B.A."/>
            <person name="Ten Hoopen G.M."/>
            <person name="Coulibaly K."/>
            <person name="Kebe B.I."/>
            <person name="Melnick R.L."/>
            <person name="Guiltinan M.J."/>
            <person name="Tyler B.M."/>
            <person name="Meinhardt L.W."/>
            <person name="Bailey B.A."/>
        </authorList>
    </citation>
    <scope>NUCLEOTIDE SEQUENCE [LARGE SCALE GENOMIC DNA]</scope>
    <source>
        <strain evidence="6">sbr112.9</strain>
    </source>
</reference>
<comment type="caution">
    <text evidence="5">The sequence shown here is derived from an EMBL/GenBank/DDBJ whole genome shotgun (WGS) entry which is preliminary data.</text>
</comment>
<organism evidence="5 6">
    <name type="scientific">Phytophthora palmivora</name>
    <dbReference type="NCBI Taxonomy" id="4796"/>
    <lineage>
        <taxon>Eukaryota</taxon>
        <taxon>Sar</taxon>
        <taxon>Stramenopiles</taxon>
        <taxon>Oomycota</taxon>
        <taxon>Peronosporomycetes</taxon>
        <taxon>Peronosporales</taxon>
        <taxon>Peronosporaceae</taxon>
        <taxon>Phytophthora</taxon>
    </lineage>
</organism>
<dbReference type="GO" id="GO:0046872">
    <property type="term" value="F:metal ion binding"/>
    <property type="evidence" value="ECO:0007669"/>
    <property type="project" value="UniProtKB-KW"/>
</dbReference>